<reference evidence="3" key="1">
    <citation type="journal article" date="2014" name="Science">
        <title>Ancient hybridizations among the ancestral genomes of bread wheat.</title>
        <authorList>
            <consortium name="International Wheat Genome Sequencing Consortium,"/>
            <person name="Marcussen T."/>
            <person name="Sandve S.R."/>
            <person name="Heier L."/>
            <person name="Spannagl M."/>
            <person name="Pfeifer M."/>
            <person name="Jakobsen K.S."/>
            <person name="Wulff B.B."/>
            <person name="Steuernagel B."/>
            <person name="Mayer K.F."/>
            <person name="Olsen O.A."/>
        </authorList>
    </citation>
    <scope>NUCLEOTIDE SEQUENCE [LARGE SCALE GENOMIC DNA]</scope>
    <source>
        <strain evidence="3">cv. AL8/78</strain>
    </source>
</reference>
<sequence length="331" mass="36376">QGWKSTVRKDAGRTYCQMPWDSSSATSPFRRCSPWFPGFASPGAGWSQGPTAGRRSTSRSGASSRTSLTSSPAWFIRLSLAAVTRSAALACPGFPMTRCSPSSPTISSVLYFCLPVILSIHNILLNCTDPTVFAFVSARSLKTLELPRSEISDCIVEDVAQRLSNVTFLDVSSCTKIGARALEAFGKNCKSLVGLRRVMHPIDVAGKVCQHDEARAIACSMPKLRHLEIGYMLIATNAVVEIASRCRDLSFLDLRGCWGVDDKLLQDKYPGLKVLGPRVDDCYENSFLEECSDDSDDDSIYSWEEYMDDEDYFAAGSDDEEALWDDGHALE</sequence>
<protein>
    <recommendedName>
        <fullName evidence="4">F-box domain-containing protein</fullName>
    </recommendedName>
</protein>
<evidence type="ECO:0000313" key="2">
    <source>
        <dbReference type="EnsemblPlants" id="AET7Gv20461500.9"/>
    </source>
</evidence>
<proteinExistence type="predicted"/>
<evidence type="ECO:0008006" key="4">
    <source>
        <dbReference type="Google" id="ProtNLM"/>
    </source>
</evidence>
<dbReference type="EnsemblPlants" id="AET7Gv20461500.9">
    <property type="protein sequence ID" value="AET7Gv20461500.9"/>
    <property type="gene ID" value="AET7Gv20461500"/>
</dbReference>
<evidence type="ECO:0000313" key="3">
    <source>
        <dbReference type="Proteomes" id="UP000015105"/>
    </source>
</evidence>
<dbReference type="STRING" id="200361.A0A453R4N3"/>
<reference evidence="3" key="2">
    <citation type="journal article" date="2017" name="Nat. Plants">
        <title>The Aegilops tauschii genome reveals multiple impacts of transposons.</title>
        <authorList>
            <person name="Zhao G."/>
            <person name="Zou C."/>
            <person name="Li K."/>
            <person name="Wang K."/>
            <person name="Li T."/>
            <person name="Gao L."/>
            <person name="Zhang X."/>
            <person name="Wang H."/>
            <person name="Yang Z."/>
            <person name="Liu X."/>
            <person name="Jiang W."/>
            <person name="Mao L."/>
            <person name="Kong X."/>
            <person name="Jiao Y."/>
            <person name="Jia J."/>
        </authorList>
    </citation>
    <scope>NUCLEOTIDE SEQUENCE [LARGE SCALE GENOMIC DNA]</scope>
    <source>
        <strain evidence="3">cv. AL8/78</strain>
    </source>
</reference>
<dbReference type="GO" id="GO:0010608">
    <property type="term" value="P:post-transcriptional regulation of gene expression"/>
    <property type="evidence" value="ECO:0007669"/>
    <property type="project" value="EnsemblPlants"/>
</dbReference>
<feature type="region of interest" description="Disordered" evidence="1">
    <location>
        <begin position="43"/>
        <end position="67"/>
    </location>
</feature>
<accession>A0A453R4N3</accession>
<feature type="compositionally biased region" description="Low complexity" evidence="1">
    <location>
        <begin position="51"/>
        <end position="67"/>
    </location>
</feature>
<evidence type="ECO:0000256" key="1">
    <source>
        <dbReference type="SAM" id="MobiDB-lite"/>
    </source>
</evidence>
<dbReference type="Gene3D" id="3.80.10.10">
    <property type="entry name" value="Ribonuclease Inhibitor"/>
    <property type="match status" value="1"/>
</dbReference>
<dbReference type="GO" id="GO:0016567">
    <property type="term" value="P:protein ubiquitination"/>
    <property type="evidence" value="ECO:0007669"/>
    <property type="project" value="EnsemblPlants"/>
</dbReference>
<reference evidence="2" key="5">
    <citation type="journal article" date="2021" name="G3 (Bethesda)">
        <title>Aegilops tauschii genome assembly Aet v5.0 features greater sequence contiguity and improved annotation.</title>
        <authorList>
            <person name="Wang L."/>
            <person name="Zhu T."/>
            <person name="Rodriguez J.C."/>
            <person name="Deal K.R."/>
            <person name="Dubcovsky J."/>
            <person name="McGuire P.E."/>
            <person name="Lux T."/>
            <person name="Spannagl M."/>
            <person name="Mayer K.F.X."/>
            <person name="Baldrich P."/>
            <person name="Meyers B.C."/>
            <person name="Huo N."/>
            <person name="Gu Y.Q."/>
            <person name="Zhou H."/>
            <person name="Devos K.M."/>
            <person name="Bennetzen J.L."/>
            <person name="Unver T."/>
            <person name="Budak H."/>
            <person name="Gulick P.J."/>
            <person name="Galiba G."/>
            <person name="Kalapos B."/>
            <person name="Nelson D.R."/>
            <person name="Li P."/>
            <person name="You F.M."/>
            <person name="Luo M.C."/>
            <person name="Dvorak J."/>
        </authorList>
    </citation>
    <scope>NUCLEOTIDE SEQUENCE [LARGE SCALE GENOMIC DNA]</scope>
    <source>
        <strain evidence="2">cv. AL8/78</strain>
    </source>
</reference>
<dbReference type="Gramene" id="AET7Gv20461500.9">
    <property type="protein sequence ID" value="AET7Gv20461500.9"/>
    <property type="gene ID" value="AET7Gv20461500"/>
</dbReference>
<dbReference type="SUPFAM" id="SSF52047">
    <property type="entry name" value="RNI-like"/>
    <property type="match status" value="1"/>
</dbReference>
<reference evidence="2" key="4">
    <citation type="submission" date="2019-03" db="UniProtKB">
        <authorList>
            <consortium name="EnsemblPlants"/>
        </authorList>
    </citation>
    <scope>IDENTIFICATION</scope>
</reference>
<dbReference type="GO" id="GO:0010629">
    <property type="term" value="P:negative regulation of gene expression"/>
    <property type="evidence" value="ECO:0007669"/>
    <property type="project" value="EnsemblPlants"/>
</dbReference>
<name>A0A453R4N3_AEGTS</name>
<organism evidence="2 3">
    <name type="scientific">Aegilops tauschii subsp. strangulata</name>
    <name type="common">Goatgrass</name>
    <dbReference type="NCBI Taxonomy" id="200361"/>
    <lineage>
        <taxon>Eukaryota</taxon>
        <taxon>Viridiplantae</taxon>
        <taxon>Streptophyta</taxon>
        <taxon>Embryophyta</taxon>
        <taxon>Tracheophyta</taxon>
        <taxon>Spermatophyta</taxon>
        <taxon>Magnoliopsida</taxon>
        <taxon>Liliopsida</taxon>
        <taxon>Poales</taxon>
        <taxon>Poaceae</taxon>
        <taxon>BOP clade</taxon>
        <taxon>Pooideae</taxon>
        <taxon>Triticodae</taxon>
        <taxon>Triticeae</taxon>
        <taxon>Triticinae</taxon>
        <taxon>Aegilops</taxon>
    </lineage>
</organism>
<dbReference type="PANTHER" id="PTHR38926">
    <property type="entry name" value="F-BOX DOMAIN CONTAINING PROTEIN, EXPRESSED"/>
    <property type="match status" value="1"/>
</dbReference>
<reference evidence="2" key="3">
    <citation type="journal article" date="2017" name="Nature">
        <title>Genome sequence of the progenitor of the wheat D genome Aegilops tauschii.</title>
        <authorList>
            <person name="Luo M.C."/>
            <person name="Gu Y.Q."/>
            <person name="Puiu D."/>
            <person name="Wang H."/>
            <person name="Twardziok S.O."/>
            <person name="Deal K.R."/>
            <person name="Huo N."/>
            <person name="Zhu T."/>
            <person name="Wang L."/>
            <person name="Wang Y."/>
            <person name="McGuire P.E."/>
            <person name="Liu S."/>
            <person name="Long H."/>
            <person name="Ramasamy R.K."/>
            <person name="Rodriguez J.C."/>
            <person name="Van S.L."/>
            <person name="Yuan L."/>
            <person name="Wang Z."/>
            <person name="Xia Z."/>
            <person name="Xiao L."/>
            <person name="Anderson O.D."/>
            <person name="Ouyang S."/>
            <person name="Liang Y."/>
            <person name="Zimin A.V."/>
            <person name="Pertea G."/>
            <person name="Qi P."/>
            <person name="Bennetzen J.L."/>
            <person name="Dai X."/>
            <person name="Dawson M.W."/>
            <person name="Muller H.G."/>
            <person name="Kugler K."/>
            <person name="Rivarola-Duarte L."/>
            <person name="Spannagl M."/>
            <person name="Mayer K.F.X."/>
            <person name="Lu F.H."/>
            <person name="Bevan M.W."/>
            <person name="Leroy P."/>
            <person name="Li P."/>
            <person name="You F.M."/>
            <person name="Sun Q."/>
            <person name="Liu Z."/>
            <person name="Lyons E."/>
            <person name="Wicker T."/>
            <person name="Salzberg S.L."/>
            <person name="Devos K.M."/>
            <person name="Dvorak J."/>
        </authorList>
    </citation>
    <scope>NUCLEOTIDE SEQUENCE [LARGE SCALE GENOMIC DNA]</scope>
    <source>
        <strain evidence="2">cv. AL8/78</strain>
    </source>
</reference>
<dbReference type="GO" id="GO:0009737">
    <property type="term" value="P:response to abscisic acid"/>
    <property type="evidence" value="ECO:0007669"/>
    <property type="project" value="EnsemblPlants"/>
</dbReference>
<dbReference type="GO" id="GO:0006511">
    <property type="term" value="P:ubiquitin-dependent protein catabolic process"/>
    <property type="evidence" value="ECO:0007669"/>
    <property type="project" value="EnsemblPlants"/>
</dbReference>
<dbReference type="InterPro" id="IPR032675">
    <property type="entry name" value="LRR_dom_sf"/>
</dbReference>
<keyword evidence="3" id="KW-1185">Reference proteome</keyword>
<dbReference type="AlphaFoldDB" id="A0A453R4N3"/>
<dbReference type="PANTHER" id="PTHR38926:SF70">
    <property type="entry name" value="F-BOX DOMAIN-CONTAINING PROTEIN"/>
    <property type="match status" value="1"/>
</dbReference>
<dbReference type="Proteomes" id="UP000015105">
    <property type="component" value="Chromosome 7D"/>
</dbReference>